<accession>A0ABM8IDW6</accession>
<evidence type="ECO:0000256" key="7">
    <source>
        <dbReference type="ARBA" id="ARBA00019179"/>
    </source>
</evidence>
<evidence type="ECO:0000256" key="10">
    <source>
        <dbReference type="ARBA" id="ARBA00022723"/>
    </source>
</evidence>
<dbReference type="PANTHER" id="PTHR10954">
    <property type="entry name" value="RIBONUCLEASE H2 SUBUNIT A"/>
    <property type="match status" value="1"/>
</dbReference>
<evidence type="ECO:0000256" key="2">
    <source>
        <dbReference type="ARBA" id="ARBA00001946"/>
    </source>
</evidence>
<keyword evidence="11 14" id="KW-0255">Endonuclease</keyword>
<evidence type="ECO:0000256" key="4">
    <source>
        <dbReference type="ARBA" id="ARBA00004496"/>
    </source>
</evidence>
<comment type="similarity">
    <text evidence="5 14 16">Belongs to the RNase HII family.</text>
</comment>
<comment type="subcellular location">
    <subcellularLocation>
        <location evidence="4 14">Cytoplasm</location>
    </subcellularLocation>
</comment>
<evidence type="ECO:0000256" key="16">
    <source>
        <dbReference type="RuleBase" id="RU003515"/>
    </source>
</evidence>
<feature type="binding site" evidence="14 15">
    <location>
        <position position="17"/>
    </location>
    <ligand>
        <name>a divalent metal cation</name>
        <dbReference type="ChEBI" id="CHEBI:60240"/>
    </ligand>
</feature>
<keyword evidence="12 14" id="KW-0378">Hydrolase</keyword>
<dbReference type="Proteomes" id="UP001496674">
    <property type="component" value="Chromosome"/>
</dbReference>
<evidence type="ECO:0000256" key="14">
    <source>
        <dbReference type="HAMAP-Rule" id="MF_00052"/>
    </source>
</evidence>
<comment type="catalytic activity">
    <reaction evidence="1 14 15 16">
        <text>Endonucleolytic cleavage to 5'-phosphomonoester.</text>
        <dbReference type="EC" id="3.1.26.4"/>
    </reaction>
</comment>
<keyword evidence="9 14" id="KW-0540">Nuclease</keyword>
<evidence type="ECO:0000256" key="12">
    <source>
        <dbReference type="ARBA" id="ARBA00022801"/>
    </source>
</evidence>
<comment type="cofactor">
    <cofactor evidence="2">
        <name>Mg(2+)</name>
        <dbReference type="ChEBI" id="CHEBI:18420"/>
    </cofactor>
</comment>
<dbReference type="HAMAP" id="MF_00052_B">
    <property type="entry name" value="RNase_HII_B"/>
    <property type="match status" value="1"/>
</dbReference>
<dbReference type="InterPro" id="IPR012337">
    <property type="entry name" value="RNaseH-like_sf"/>
</dbReference>
<evidence type="ECO:0000256" key="13">
    <source>
        <dbReference type="ARBA" id="ARBA00023211"/>
    </source>
</evidence>
<dbReference type="InterPro" id="IPR024567">
    <property type="entry name" value="RNase_HII/HIII_dom"/>
</dbReference>
<sequence length="200" mass="22608">MLLPYLNKDLIEAGCDEAGRGCLAGSVYAAAVILPAGFKNEQLNDSKQLTEKQRYELRTVIEQEAVTWAVGIVTPEEIDKINVLNASFLAMHRAIDQLKVRPEHLLIDGNRFKKYHETPHTTVVKGDGKYLSIAAASILAKTYRDDYMNRLHEEFSVYDWNNNKGYPTKKHRAAIAQHGTTPYHRMTFNLLGDGQLSLDF</sequence>
<dbReference type="SUPFAM" id="SSF53098">
    <property type="entry name" value="Ribonuclease H-like"/>
    <property type="match status" value="1"/>
</dbReference>
<evidence type="ECO:0000313" key="18">
    <source>
        <dbReference type="EMBL" id="BEH00160.1"/>
    </source>
</evidence>
<evidence type="ECO:0000256" key="6">
    <source>
        <dbReference type="ARBA" id="ARBA00012180"/>
    </source>
</evidence>
<dbReference type="Gene3D" id="3.30.420.10">
    <property type="entry name" value="Ribonuclease H-like superfamily/Ribonuclease H"/>
    <property type="match status" value="1"/>
</dbReference>
<reference evidence="18 19" key="1">
    <citation type="submission" date="2023-04" db="EMBL/GenBank/DDBJ databases">
        <title>Draft genome sequence of acteroides sedimenti strain YN3PY1.</title>
        <authorList>
            <person name="Yoshida N."/>
        </authorList>
    </citation>
    <scope>NUCLEOTIDE SEQUENCE [LARGE SCALE GENOMIC DNA]</scope>
    <source>
        <strain evidence="18 19">YN3PY1</strain>
    </source>
</reference>
<evidence type="ECO:0000256" key="9">
    <source>
        <dbReference type="ARBA" id="ARBA00022722"/>
    </source>
</evidence>
<gene>
    <name evidence="14 18" type="primary">rnhB</name>
    <name evidence="18" type="ORF">BSYN_24240</name>
</gene>
<evidence type="ECO:0000256" key="1">
    <source>
        <dbReference type="ARBA" id="ARBA00000077"/>
    </source>
</evidence>
<dbReference type="EMBL" id="AP028055">
    <property type="protein sequence ID" value="BEH00160.1"/>
    <property type="molecule type" value="Genomic_DNA"/>
</dbReference>
<dbReference type="PANTHER" id="PTHR10954:SF18">
    <property type="entry name" value="RIBONUCLEASE HII"/>
    <property type="match status" value="1"/>
</dbReference>
<keyword evidence="10 14" id="KW-0479">Metal-binding</keyword>
<evidence type="ECO:0000256" key="8">
    <source>
        <dbReference type="ARBA" id="ARBA00022490"/>
    </source>
</evidence>
<dbReference type="InterPro" id="IPR036397">
    <property type="entry name" value="RNaseH_sf"/>
</dbReference>
<dbReference type="InterPro" id="IPR001352">
    <property type="entry name" value="RNase_HII/HIII"/>
</dbReference>
<feature type="domain" description="RNase H type-2" evidence="17">
    <location>
        <begin position="10"/>
        <end position="200"/>
    </location>
</feature>
<dbReference type="EC" id="3.1.26.4" evidence="6 14"/>
<evidence type="ECO:0000313" key="19">
    <source>
        <dbReference type="Proteomes" id="UP001496674"/>
    </source>
</evidence>
<dbReference type="InterPro" id="IPR022898">
    <property type="entry name" value="RNase_HII"/>
</dbReference>
<keyword evidence="19" id="KW-1185">Reference proteome</keyword>
<dbReference type="CDD" id="cd07182">
    <property type="entry name" value="RNase_HII_bacteria_HII_like"/>
    <property type="match status" value="1"/>
</dbReference>
<feature type="binding site" evidence="14 15">
    <location>
        <position position="16"/>
    </location>
    <ligand>
        <name>a divalent metal cation</name>
        <dbReference type="ChEBI" id="CHEBI:60240"/>
    </ligand>
</feature>
<dbReference type="RefSeq" id="WP_353331262.1">
    <property type="nucleotide sequence ID" value="NZ_AP028055.1"/>
</dbReference>
<organism evidence="18 19">
    <name type="scientific">Bacteroides sedimenti</name>
    <dbReference type="NCBI Taxonomy" id="2136147"/>
    <lineage>
        <taxon>Bacteria</taxon>
        <taxon>Pseudomonadati</taxon>
        <taxon>Bacteroidota</taxon>
        <taxon>Bacteroidia</taxon>
        <taxon>Bacteroidales</taxon>
        <taxon>Bacteroidaceae</taxon>
        <taxon>Bacteroides</taxon>
    </lineage>
</organism>
<comment type="cofactor">
    <cofactor evidence="14 15">
        <name>Mn(2+)</name>
        <dbReference type="ChEBI" id="CHEBI:29035"/>
    </cofactor>
    <cofactor evidence="14 15">
        <name>Mg(2+)</name>
        <dbReference type="ChEBI" id="CHEBI:18420"/>
    </cofactor>
    <text evidence="14 15">Manganese or magnesium. Binds 1 divalent metal ion per monomer in the absence of substrate. May bind a second metal ion after substrate binding.</text>
</comment>
<dbReference type="Pfam" id="PF01351">
    <property type="entry name" value="RNase_HII"/>
    <property type="match status" value="1"/>
</dbReference>
<keyword evidence="8 14" id="KW-0963">Cytoplasm</keyword>
<protein>
    <recommendedName>
        <fullName evidence="7 14">Ribonuclease HII</fullName>
        <shortName evidence="14">RNase HII</shortName>
        <ecNumber evidence="6 14">3.1.26.4</ecNumber>
    </recommendedName>
</protein>
<evidence type="ECO:0000256" key="11">
    <source>
        <dbReference type="ARBA" id="ARBA00022759"/>
    </source>
</evidence>
<dbReference type="NCBIfam" id="NF000595">
    <property type="entry name" value="PRK00015.1-3"/>
    <property type="match status" value="1"/>
</dbReference>
<keyword evidence="13 14" id="KW-0464">Manganese</keyword>
<proteinExistence type="inferred from homology"/>
<evidence type="ECO:0000259" key="17">
    <source>
        <dbReference type="PROSITE" id="PS51975"/>
    </source>
</evidence>
<dbReference type="PROSITE" id="PS51975">
    <property type="entry name" value="RNASE_H_2"/>
    <property type="match status" value="1"/>
</dbReference>
<evidence type="ECO:0000256" key="15">
    <source>
        <dbReference type="PROSITE-ProRule" id="PRU01319"/>
    </source>
</evidence>
<name>A0ABM8IDW6_9BACE</name>
<evidence type="ECO:0000256" key="5">
    <source>
        <dbReference type="ARBA" id="ARBA00007383"/>
    </source>
</evidence>
<evidence type="ECO:0000256" key="3">
    <source>
        <dbReference type="ARBA" id="ARBA00004065"/>
    </source>
</evidence>
<feature type="binding site" evidence="14 15">
    <location>
        <position position="108"/>
    </location>
    <ligand>
        <name>a divalent metal cation</name>
        <dbReference type="ChEBI" id="CHEBI:60240"/>
    </ligand>
</feature>
<comment type="function">
    <text evidence="3 14 16">Endonuclease that specifically degrades the RNA of RNA-DNA hybrids.</text>
</comment>